<feature type="chain" id="PRO_5015641444" evidence="1">
    <location>
        <begin position="21"/>
        <end position="115"/>
    </location>
</feature>
<dbReference type="RefSeq" id="WP_107347979.1">
    <property type="nucleotide sequence ID" value="NZ_PYMH01000002.1"/>
</dbReference>
<dbReference type="InterPro" id="IPR007138">
    <property type="entry name" value="ABM_dom"/>
</dbReference>
<sequence length="115" mass="12879">MLGKVIPALLLSLAVAPVSAEVTLINPFLVPEPQEQAVLDHWEQARDFLETQPGYISTTLHRSIQPNSKFHYINVAKWESTADFKTAISKMNKSLSPLSIPGVEFYPALYEVIRN</sequence>
<evidence type="ECO:0000256" key="1">
    <source>
        <dbReference type="SAM" id="SignalP"/>
    </source>
</evidence>
<keyword evidence="1" id="KW-0732">Signal</keyword>
<dbReference type="Pfam" id="PF03992">
    <property type="entry name" value="ABM"/>
    <property type="match status" value="1"/>
</dbReference>
<reference evidence="3 4" key="1">
    <citation type="submission" date="2018-03" db="EMBL/GenBank/DDBJ databases">
        <title>Whole genome sequencing of Histamine producing bacteria.</title>
        <authorList>
            <person name="Butler K."/>
        </authorList>
    </citation>
    <scope>NUCLEOTIDE SEQUENCE [LARGE SCALE GENOMIC DNA]</scope>
    <source>
        <strain evidence="3 4">JCM 13586</strain>
    </source>
</reference>
<name>A0A2T3J0S4_9GAMM</name>
<feature type="domain" description="ABM" evidence="2">
    <location>
        <begin position="22"/>
        <end position="85"/>
    </location>
</feature>
<evidence type="ECO:0000313" key="4">
    <source>
        <dbReference type="Proteomes" id="UP000241222"/>
    </source>
</evidence>
<proteinExistence type="predicted"/>
<evidence type="ECO:0000313" key="3">
    <source>
        <dbReference type="EMBL" id="PSU34663.1"/>
    </source>
</evidence>
<dbReference type="Proteomes" id="UP000241222">
    <property type="component" value="Unassembled WGS sequence"/>
</dbReference>
<comment type="caution">
    <text evidence="3">The sequence shown here is derived from an EMBL/GenBank/DDBJ whole genome shotgun (WGS) entry which is preliminary data.</text>
</comment>
<dbReference type="SUPFAM" id="SSF54909">
    <property type="entry name" value="Dimeric alpha+beta barrel"/>
    <property type="match status" value="1"/>
</dbReference>
<feature type="signal peptide" evidence="1">
    <location>
        <begin position="1"/>
        <end position="20"/>
    </location>
</feature>
<organism evidence="3 4">
    <name type="scientific">Photobacterium lutimaris</name>
    <dbReference type="NCBI Taxonomy" id="388278"/>
    <lineage>
        <taxon>Bacteria</taxon>
        <taxon>Pseudomonadati</taxon>
        <taxon>Pseudomonadota</taxon>
        <taxon>Gammaproteobacteria</taxon>
        <taxon>Vibrionales</taxon>
        <taxon>Vibrionaceae</taxon>
        <taxon>Photobacterium</taxon>
    </lineage>
</organism>
<dbReference type="OrthoDB" id="1494517at2"/>
<dbReference type="GO" id="GO:0004497">
    <property type="term" value="F:monooxygenase activity"/>
    <property type="evidence" value="ECO:0007669"/>
    <property type="project" value="UniProtKB-KW"/>
</dbReference>
<keyword evidence="4" id="KW-1185">Reference proteome</keyword>
<keyword evidence="3" id="KW-0503">Monooxygenase</keyword>
<dbReference type="EMBL" id="PYMH01000002">
    <property type="protein sequence ID" value="PSU34663.1"/>
    <property type="molecule type" value="Genomic_DNA"/>
</dbReference>
<evidence type="ECO:0000259" key="2">
    <source>
        <dbReference type="Pfam" id="PF03992"/>
    </source>
</evidence>
<gene>
    <name evidence="3" type="ORF">C9I99_06075</name>
</gene>
<dbReference type="AlphaFoldDB" id="A0A2T3J0S4"/>
<keyword evidence="3" id="KW-0560">Oxidoreductase</keyword>
<accession>A0A2T3J0S4</accession>
<dbReference type="InterPro" id="IPR011008">
    <property type="entry name" value="Dimeric_a/b-barrel"/>
</dbReference>
<dbReference type="Gene3D" id="3.30.70.100">
    <property type="match status" value="1"/>
</dbReference>
<protein>
    <submittedName>
        <fullName evidence="3">Antibiotic biosynthesis monooxygenase</fullName>
    </submittedName>
</protein>